<evidence type="ECO:0000313" key="5">
    <source>
        <dbReference type="Proteomes" id="UP000050266"/>
    </source>
</evidence>
<dbReference type="PATRIC" id="fig|251720.4.peg.1740"/>
<keyword evidence="1" id="KW-0378">Hydrolase</keyword>
<comment type="caution">
    <text evidence="4">The sequence shown here is derived from an EMBL/GenBank/DDBJ whole genome shotgun (WGS) entry which is preliminary data.</text>
</comment>
<dbReference type="AlphaFoldDB" id="A0A0N8TFB0"/>
<dbReference type="Pfam" id="PF00753">
    <property type="entry name" value="Lactamase_B"/>
    <property type="match status" value="1"/>
</dbReference>
<evidence type="ECO:0000259" key="3">
    <source>
        <dbReference type="SMART" id="SM01027"/>
    </source>
</evidence>
<evidence type="ECO:0000259" key="2">
    <source>
        <dbReference type="SMART" id="SM00849"/>
    </source>
</evidence>
<dbReference type="Pfam" id="PF07521">
    <property type="entry name" value="RMMBL"/>
    <property type="match status" value="1"/>
</dbReference>
<evidence type="ECO:0000256" key="1">
    <source>
        <dbReference type="ARBA" id="ARBA00022801"/>
    </source>
</evidence>
<dbReference type="GO" id="GO:0004521">
    <property type="term" value="F:RNA endonuclease activity"/>
    <property type="evidence" value="ECO:0007669"/>
    <property type="project" value="TreeGrafter"/>
</dbReference>
<dbReference type="Proteomes" id="UP000050266">
    <property type="component" value="Unassembled WGS sequence"/>
</dbReference>
<proteinExistence type="predicted"/>
<dbReference type="InterPro" id="IPR011108">
    <property type="entry name" value="RMMBL"/>
</dbReference>
<dbReference type="CDD" id="cd16295">
    <property type="entry name" value="TTHA0252-CPSF-like_MBL-fold"/>
    <property type="match status" value="1"/>
</dbReference>
<dbReference type="Gene3D" id="3.40.50.10890">
    <property type="match status" value="1"/>
</dbReference>
<reference evidence="4 5" key="1">
    <citation type="submission" date="2015-09" db="EMBL/GenBank/DDBJ databases">
        <title>Genome announcement of multiple Pseudomonas syringae strains.</title>
        <authorList>
            <person name="Thakur S."/>
            <person name="Wang P.W."/>
            <person name="Gong Y."/>
            <person name="Weir B.S."/>
            <person name="Guttman D.S."/>
        </authorList>
    </citation>
    <scope>NUCLEOTIDE SEQUENCE [LARGE SCALE GENOMIC DNA]</scope>
    <source>
        <strain evidence="4 5">ICMP3962</strain>
    </source>
</reference>
<dbReference type="InterPro" id="IPR001279">
    <property type="entry name" value="Metallo-B-lactamas"/>
</dbReference>
<protein>
    <submittedName>
        <fullName evidence="4">Metallo-beta-lactamase family protein</fullName>
    </submittedName>
</protein>
<dbReference type="InterPro" id="IPR036866">
    <property type="entry name" value="RibonucZ/Hydroxyglut_hydro"/>
</dbReference>
<feature type="domain" description="Metallo-beta-lactamase" evidence="2">
    <location>
        <begin position="71"/>
        <end position="293"/>
    </location>
</feature>
<feature type="domain" description="Beta-Casp" evidence="3">
    <location>
        <begin position="298"/>
        <end position="448"/>
    </location>
</feature>
<organism evidence="4 5">
    <name type="scientific">Pseudomonas amygdali pv. ulmi</name>
    <dbReference type="NCBI Taxonomy" id="251720"/>
    <lineage>
        <taxon>Bacteria</taxon>
        <taxon>Pseudomonadati</taxon>
        <taxon>Pseudomonadota</taxon>
        <taxon>Gammaproteobacteria</taxon>
        <taxon>Pseudomonadales</taxon>
        <taxon>Pseudomonadaceae</taxon>
        <taxon>Pseudomonas</taxon>
        <taxon>Pseudomonas amygdali</taxon>
    </lineage>
</organism>
<dbReference type="Pfam" id="PF10996">
    <property type="entry name" value="Beta-Casp"/>
    <property type="match status" value="1"/>
</dbReference>
<name>A0A0N8TFB0_PSEA0</name>
<dbReference type="EMBL" id="LJRQ01000016">
    <property type="protein sequence ID" value="KPZ18689.1"/>
    <property type="molecule type" value="Genomic_DNA"/>
</dbReference>
<gene>
    <name evidence="4" type="ORF">ALO41_04830</name>
</gene>
<dbReference type="InterPro" id="IPR050698">
    <property type="entry name" value="MBL"/>
</dbReference>
<dbReference type="SUPFAM" id="SSF56281">
    <property type="entry name" value="Metallo-hydrolase/oxidoreductase"/>
    <property type="match status" value="1"/>
</dbReference>
<sequence length="533" mass="59117">MRLSSLAAPIAAVLTALCQVLKISLSRAECAETYCSDPMPDVANIKYRLARKGNCMSYPEIIHHGAVDTVTGSCHQLCMDASSNLLIDCGSVQERGERAASFGFDPETIRALLVTHVHNDHVGRIPELLASGYKGPILCSEPSAHLLPLVMEDILKIEFAHDPEQIQRYLELINKRIIALPFDNWFSLVDHETLHCRVRLQRAGHILGSAYIECDLHYPVQERSMRVVFSGDLGASHTPFLPAPKPPERANVLILESTYGDRLHEDRSIRQQALEQIIDKALEDNGTVLIPAFSIGRTQELLYELEDILRRKMPLNHSVENSALPAGGEVPPADWSRLPIILDSPLASRFTKVYQAFEDYWDEDARLRLDAGRKPLGFEQLITVDTHEEHLRTVNYLTSTARPAIVIAGNGMCAGGRIVNYLKAMLGDARHNVVFVGYQGKGTPGAAIQMHGPLGGYVELDRERFDIHAGVHTAKGYSAHADQAGRVSFVTGMKEWPAQIRLVHGEATAKKMLGNILGRKYSLEKRTVELLIP</sequence>
<dbReference type="Gene3D" id="3.60.15.10">
    <property type="entry name" value="Ribonuclease Z/Hydroxyacylglutathione hydrolase-like"/>
    <property type="match status" value="1"/>
</dbReference>
<evidence type="ECO:0000313" key="4">
    <source>
        <dbReference type="EMBL" id="KPZ18689.1"/>
    </source>
</evidence>
<dbReference type="GO" id="GO:0016787">
    <property type="term" value="F:hydrolase activity"/>
    <property type="evidence" value="ECO:0007669"/>
    <property type="project" value="UniProtKB-KW"/>
</dbReference>
<dbReference type="SMART" id="SM01027">
    <property type="entry name" value="Beta-Casp"/>
    <property type="match status" value="1"/>
</dbReference>
<dbReference type="PANTHER" id="PTHR11203:SF37">
    <property type="entry name" value="INTEGRATOR COMPLEX SUBUNIT 11"/>
    <property type="match status" value="1"/>
</dbReference>
<dbReference type="InterPro" id="IPR022712">
    <property type="entry name" value="Beta_Casp"/>
</dbReference>
<accession>A0A0N8TFB0</accession>
<dbReference type="SMART" id="SM00849">
    <property type="entry name" value="Lactamase_B"/>
    <property type="match status" value="1"/>
</dbReference>
<dbReference type="PANTHER" id="PTHR11203">
    <property type="entry name" value="CLEAVAGE AND POLYADENYLATION SPECIFICITY FACTOR FAMILY MEMBER"/>
    <property type="match status" value="1"/>
</dbReference>